<keyword evidence="1" id="KW-1133">Transmembrane helix</keyword>
<dbReference type="NCBIfam" id="NF047864">
    <property type="entry name" value="CBU_0592_membra"/>
    <property type="match status" value="1"/>
</dbReference>
<proteinExistence type="predicted"/>
<reference evidence="3" key="1">
    <citation type="submission" date="2021-08" db="EMBL/GenBank/DDBJ databases">
        <title>Sphingopyxis panaciterrulae sp. nov., isolated from the surface water of the Yellow Sea.</title>
        <authorList>
            <person name="Gao Z."/>
            <person name="Zhang D."/>
            <person name="Zhang A."/>
        </authorList>
    </citation>
    <scope>NUCLEOTIDE SEQUENCE</scope>
    <source>
        <strain evidence="3">XHP0097</strain>
    </source>
</reference>
<dbReference type="EMBL" id="JAILXK010000001">
    <property type="protein sequence ID" value="MBY4636556.1"/>
    <property type="molecule type" value="Genomic_DNA"/>
</dbReference>
<keyword evidence="4" id="KW-1185">Reference proteome</keyword>
<evidence type="ECO:0000313" key="4">
    <source>
        <dbReference type="Proteomes" id="UP001166571"/>
    </source>
</evidence>
<dbReference type="Pfam" id="PF26604">
    <property type="entry name" value="CBU_0592"/>
    <property type="match status" value="1"/>
</dbReference>
<dbReference type="InterPro" id="IPR058058">
    <property type="entry name" value="CBU_0592-like"/>
</dbReference>
<name>A0ABS7MEQ1_9SPHN</name>
<evidence type="ECO:0000256" key="1">
    <source>
        <dbReference type="SAM" id="Phobius"/>
    </source>
</evidence>
<evidence type="ECO:0000259" key="2">
    <source>
        <dbReference type="Pfam" id="PF26604"/>
    </source>
</evidence>
<evidence type="ECO:0000313" key="3">
    <source>
        <dbReference type="EMBL" id="MBY4636556.1"/>
    </source>
</evidence>
<keyword evidence="1" id="KW-0472">Membrane</keyword>
<dbReference type="RefSeq" id="WP_201925824.1">
    <property type="nucleotide sequence ID" value="NZ_JAERPO010000001.1"/>
</dbReference>
<dbReference type="Proteomes" id="UP001166571">
    <property type="component" value="Unassembled WGS sequence"/>
</dbReference>
<protein>
    <recommendedName>
        <fullName evidence="2">CBU-0592-like domain-containing protein</fullName>
    </recommendedName>
</protein>
<feature type="transmembrane region" description="Helical" evidence="1">
    <location>
        <begin position="37"/>
        <end position="56"/>
    </location>
</feature>
<feature type="transmembrane region" description="Helical" evidence="1">
    <location>
        <begin position="12"/>
        <end position="30"/>
    </location>
</feature>
<sequence>MIDWIPGRAADVIGLIGTACVLAAFAYINSAKVPNGVLFNAVNLIGALLLMISLLVHFNLASFLLEIAWASIAIWGLAKALRRGREDAA</sequence>
<gene>
    <name evidence="3" type="ORF">K5P26_05315</name>
</gene>
<organism evidence="3 4">
    <name type="scientific">Sphingopyxis jiangsuensis</name>
    <dbReference type="NCBI Taxonomy" id="2871171"/>
    <lineage>
        <taxon>Bacteria</taxon>
        <taxon>Pseudomonadati</taxon>
        <taxon>Pseudomonadota</taxon>
        <taxon>Alphaproteobacteria</taxon>
        <taxon>Sphingomonadales</taxon>
        <taxon>Sphingomonadaceae</taxon>
        <taxon>Sphingopyxis</taxon>
    </lineage>
</organism>
<accession>A0ABS7MEQ1</accession>
<feature type="transmembrane region" description="Helical" evidence="1">
    <location>
        <begin position="62"/>
        <end position="81"/>
    </location>
</feature>
<feature type="domain" description="CBU-0592-like" evidence="2">
    <location>
        <begin position="10"/>
        <end position="83"/>
    </location>
</feature>
<comment type="caution">
    <text evidence="3">The sequence shown here is derived from an EMBL/GenBank/DDBJ whole genome shotgun (WGS) entry which is preliminary data.</text>
</comment>
<keyword evidence="1" id="KW-0812">Transmembrane</keyword>